<name>A0A7S0AL39_9DINO</name>
<dbReference type="PANTHER" id="PTHR12756:SF11">
    <property type="entry name" value="CYTOSOLIC CARBOXYPEPTIDASE 1"/>
    <property type="match status" value="1"/>
</dbReference>
<feature type="region of interest" description="Disordered" evidence="4">
    <location>
        <begin position="890"/>
        <end position="1072"/>
    </location>
</feature>
<evidence type="ECO:0000259" key="5">
    <source>
        <dbReference type="PROSITE" id="PS52035"/>
    </source>
</evidence>
<feature type="region of interest" description="Disordered" evidence="4">
    <location>
        <begin position="577"/>
        <end position="597"/>
    </location>
</feature>
<comment type="cofactor">
    <cofactor evidence="1">
        <name>Zn(2+)</name>
        <dbReference type="ChEBI" id="CHEBI:29105"/>
    </cofactor>
</comment>
<gene>
    <name evidence="6" type="ORF">PBAH0796_LOCUS18106</name>
</gene>
<feature type="active site" description="Proton donor/acceptor" evidence="3">
    <location>
        <position position="508"/>
    </location>
</feature>
<dbReference type="PANTHER" id="PTHR12756">
    <property type="entry name" value="CYTOSOLIC CARBOXYPEPTIDASE"/>
    <property type="match status" value="1"/>
</dbReference>
<dbReference type="InterPro" id="IPR000834">
    <property type="entry name" value="Peptidase_M14"/>
</dbReference>
<dbReference type="PROSITE" id="PS52035">
    <property type="entry name" value="PEPTIDASE_M14"/>
    <property type="match status" value="1"/>
</dbReference>
<dbReference type="GO" id="GO:0008270">
    <property type="term" value="F:zinc ion binding"/>
    <property type="evidence" value="ECO:0007669"/>
    <property type="project" value="InterPro"/>
</dbReference>
<dbReference type="Pfam" id="PF00246">
    <property type="entry name" value="Peptidase_M14"/>
    <property type="match status" value="1"/>
</dbReference>
<dbReference type="SUPFAM" id="SSF53187">
    <property type="entry name" value="Zn-dependent exopeptidases"/>
    <property type="match status" value="1"/>
</dbReference>
<dbReference type="Gene3D" id="2.60.40.3120">
    <property type="match status" value="1"/>
</dbReference>
<feature type="compositionally biased region" description="Gly residues" evidence="4">
    <location>
        <begin position="900"/>
        <end position="919"/>
    </location>
</feature>
<evidence type="ECO:0000313" key="6">
    <source>
        <dbReference type="EMBL" id="CAD8366846.1"/>
    </source>
</evidence>
<dbReference type="EMBL" id="HBEG01029613">
    <property type="protein sequence ID" value="CAD8366846.1"/>
    <property type="molecule type" value="Transcribed_RNA"/>
</dbReference>
<comment type="similarity">
    <text evidence="2 3">Belongs to the peptidase M14 family.</text>
</comment>
<dbReference type="GO" id="GO:0006508">
    <property type="term" value="P:proteolysis"/>
    <property type="evidence" value="ECO:0007669"/>
    <property type="project" value="InterPro"/>
</dbReference>
<feature type="compositionally biased region" description="Basic and acidic residues" evidence="4">
    <location>
        <begin position="636"/>
        <end position="648"/>
    </location>
</feature>
<sequence length="1072" mass="114249">MAGERSAGRGGGKRSDSQPPAGAAMDAEDPPPQRLLRTVFQRRSPEEHALRSAAINELVRLANQPSEDGSPWPGTRGAAPSSLSGIGAQLRQPSPLQDAADGPLHFSSAFECGNLACAKLVCPPGKGGSSSSSATAEQPTEVEYELYIDSDTQSQAGHTQWFYFCVRSQEFKGLVHFRIVNMRKKRSLYQHGLQPHVYSVRRNRGWQAFACEGISYATNCNQARAARGGDGFRADQHTLSFSYRVDHPNDEIYFASYPPYTYSMLCGFLARLERHSLAKAHLRRCELCRSIGQLPVPFVVVSQDINGEAEDMSRTPSSERKPARPAVAVIARQHPGEVVGSLVAQGLLKFLLGPTPAARRLREAYVFHVVPMVNVDGVVHGNSRCTLAGVDPNRVWHDPNPIIHPVIFALKNHLRNVAQGCAHVPGRVCRGLELFLDLHGHSAKFGCFFYGSCATAPISNALFPKLCAITSRDISFEQCHWRCPRSHRKTARYVVYKQLGVQCSYTLECSLFASVAARGACSNPDISEAPNTNGAVGRLAGASFTPGRMEWVGCALGRAAATFLRVDGDCDGCSAEAGAGEDAEEGDQSPSNSDVDFLPDMSCPRVLAPRHWLTLHLLESTTAAEVLEGLCLAHGDRVPEPGRGKGGDGSDDAGDSDGDDVPEPELDTDGDARTSGKEHSGASQQGGCGTVVRQPRKATAEGSHGHRRAAAVRHTGPNGSPQPREDGGDRIGSGGASGIVPAVRRVRGAVASVVNRARSHEQRSQRCHSRQDSRCTPSKGNPFWLEDNLQPGPGAAVANLYGDGTANPSMPSADRPIAFSGQSGASWPAPDGHPAGGSRSARRPAQLSSRRRSPQCRAMSADGEAAVRHPKGYVPVPVCVSPQLHVFKGEARSPTPRVGASGGADAGRGGGVFIRGGGFPSRSGQETTAAGVAVRGSRSWPDSKASGSLKFRKHHGQQPRRRQQQSLRGSPPISSGAESPPSGRAQPWRRSSPMQDAAEAVQERPDSPVFGESLRAPSHGDGAAGLQAPGPGDGVLQPAGRRNGTLGSREPAREPCKHIVNSREIWRPRGVE</sequence>
<evidence type="ECO:0000256" key="4">
    <source>
        <dbReference type="SAM" id="MobiDB-lite"/>
    </source>
</evidence>
<feature type="compositionally biased region" description="Low complexity" evidence="4">
    <location>
        <begin position="738"/>
        <end position="756"/>
    </location>
</feature>
<evidence type="ECO:0000256" key="3">
    <source>
        <dbReference type="PROSITE-ProRule" id="PRU01379"/>
    </source>
</evidence>
<feature type="domain" description="Peptidase M14" evidence="5">
    <location>
        <begin position="258"/>
        <end position="540"/>
    </location>
</feature>
<evidence type="ECO:0000256" key="2">
    <source>
        <dbReference type="ARBA" id="ARBA00005988"/>
    </source>
</evidence>
<feature type="compositionally biased region" description="Acidic residues" evidence="4">
    <location>
        <begin position="649"/>
        <end position="669"/>
    </location>
</feature>
<protein>
    <recommendedName>
        <fullName evidence="5">Peptidase M14 domain-containing protein</fullName>
    </recommendedName>
</protein>
<organism evidence="6">
    <name type="scientific">Pyrodinium bahamense</name>
    <dbReference type="NCBI Taxonomy" id="73915"/>
    <lineage>
        <taxon>Eukaryota</taxon>
        <taxon>Sar</taxon>
        <taxon>Alveolata</taxon>
        <taxon>Dinophyceae</taxon>
        <taxon>Gonyaulacales</taxon>
        <taxon>Pyrocystaceae</taxon>
        <taxon>Pyrodinium</taxon>
    </lineage>
</organism>
<evidence type="ECO:0000256" key="1">
    <source>
        <dbReference type="ARBA" id="ARBA00001947"/>
    </source>
</evidence>
<feature type="region of interest" description="Disordered" evidence="4">
    <location>
        <begin position="636"/>
        <end position="867"/>
    </location>
</feature>
<reference evidence="6" key="1">
    <citation type="submission" date="2021-01" db="EMBL/GenBank/DDBJ databases">
        <authorList>
            <person name="Corre E."/>
            <person name="Pelletier E."/>
            <person name="Niang G."/>
            <person name="Scheremetjew M."/>
            <person name="Finn R."/>
            <person name="Kale V."/>
            <person name="Holt S."/>
            <person name="Cochrane G."/>
            <person name="Meng A."/>
            <person name="Brown T."/>
            <person name="Cohen L."/>
        </authorList>
    </citation>
    <scope>NUCLEOTIDE SEQUENCE</scope>
    <source>
        <strain evidence="6">Pbaha01</strain>
    </source>
</reference>
<dbReference type="GO" id="GO:0004181">
    <property type="term" value="F:metallocarboxypeptidase activity"/>
    <property type="evidence" value="ECO:0007669"/>
    <property type="project" value="InterPro"/>
</dbReference>
<feature type="compositionally biased region" description="Basic residues" evidence="4">
    <location>
        <begin position="950"/>
        <end position="963"/>
    </location>
</feature>
<feature type="region of interest" description="Disordered" evidence="4">
    <location>
        <begin position="64"/>
        <end position="100"/>
    </location>
</feature>
<accession>A0A7S0AL39</accession>
<dbReference type="InterPro" id="IPR050821">
    <property type="entry name" value="Cytosolic_carboxypeptidase"/>
</dbReference>
<dbReference type="AlphaFoldDB" id="A0A7S0AL39"/>
<feature type="region of interest" description="Disordered" evidence="4">
    <location>
        <begin position="1"/>
        <end position="34"/>
    </location>
</feature>
<dbReference type="Gene3D" id="3.40.630.10">
    <property type="entry name" value="Zn peptidases"/>
    <property type="match status" value="1"/>
</dbReference>
<feature type="compositionally biased region" description="Basic and acidic residues" evidence="4">
    <location>
        <begin position="670"/>
        <end position="680"/>
    </location>
</feature>
<proteinExistence type="inferred from homology"/>
<feature type="compositionally biased region" description="Basic and acidic residues" evidence="4">
    <location>
        <begin position="758"/>
        <end position="773"/>
    </location>
</feature>